<accession>A0ABS5HN30</accession>
<keyword evidence="2" id="KW-0255">Endonuclease</keyword>
<reference evidence="2 3" key="1">
    <citation type="journal article" date="2021" name="Arch. Microbiol.">
        <title>Thalassobius aquimarinus sp. nov., isolated from the Sea of Japan seashore.</title>
        <authorList>
            <person name="Kurilenko V.V."/>
            <person name="Romanenko L.A."/>
            <person name="Chernysheva N.Y."/>
            <person name="Velansky P.V."/>
            <person name="Tekutyeva L.A."/>
            <person name="Isaeva M.P."/>
            <person name="Mikhailov V.V."/>
        </authorList>
    </citation>
    <scope>NUCLEOTIDE SEQUENCE [LARGE SCALE GENOMIC DNA]</scope>
    <source>
        <strain evidence="2 3">KMM 8518</strain>
    </source>
</reference>
<feature type="domain" description="Endonuclease/exonuclease/phosphatase" evidence="1">
    <location>
        <begin position="9"/>
        <end position="315"/>
    </location>
</feature>
<dbReference type="SUPFAM" id="SSF56219">
    <property type="entry name" value="DNase I-like"/>
    <property type="match status" value="1"/>
</dbReference>
<evidence type="ECO:0000259" key="1">
    <source>
        <dbReference type="Pfam" id="PF03372"/>
    </source>
</evidence>
<evidence type="ECO:0000313" key="2">
    <source>
        <dbReference type="EMBL" id="MBR9649998.1"/>
    </source>
</evidence>
<proteinExistence type="predicted"/>
<dbReference type="RefSeq" id="WP_212699515.1">
    <property type="nucleotide sequence ID" value="NZ_JADMKU010000002.1"/>
</dbReference>
<organism evidence="2 3">
    <name type="scientific">Thalassovita aquimarina</name>
    <dbReference type="NCBI Taxonomy" id="2785917"/>
    <lineage>
        <taxon>Bacteria</taxon>
        <taxon>Pseudomonadati</taxon>
        <taxon>Pseudomonadota</taxon>
        <taxon>Alphaproteobacteria</taxon>
        <taxon>Rhodobacterales</taxon>
        <taxon>Roseobacteraceae</taxon>
        <taxon>Thalassovita</taxon>
    </lineage>
</organism>
<dbReference type="GO" id="GO:0004519">
    <property type="term" value="F:endonuclease activity"/>
    <property type="evidence" value="ECO:0007669"/>
    <property type="project" value="UniProtKB-KW"/>
</dbReference>
<protein>
    <submittedName>
        <fullName evidence="2">Endonuclease/exonuclease/phosphatase family protein</fullName>
    </submittedName>
</protein>
<keyword evidence="2" id="KW-0540">Nuclease</keyword>
<dbReference type="Proteomes" id="UP001195941">
    <property type="component" value="Unassembled WGS sequence"/>
</dbReference>
<evidence type="ECO:0000313" key="3">
    <source>
        <dbReference type="Proteomes" id="UP001195941"/>
    </source>
</evidence>
<comment type="caution">
    <text evidence="2">The sequence shown here is derived from an EMBL/GenBank/DDBJ whole genome shotgun (WGS) entry which is preliminary data.</text>
</comment>
<keyword evidence="2" id="KW-0378">Hydrolase</keyword>
<dbReference type="Gene3D" id="3.60.10.10">
    <property type="entry name" value="Endonuclease/exonuclease/phosphatase"/>
    <property type="match status" value="1"/>
</dbReference>
<sequence>MADTIRIASFNTELSRQGPGLLLRDIARGDPQVRAVAAVLARAGADIVALQGIDYDHGAVALSELRDRIAEAGTDYPHLFALRPNSGWQTGIDLDGDGRIGGPRDAQGYGLFAGQGGMAILSRFPIDRDGVQDLSGLLWADLDRAEGPRASGVLEAEAATVQRLSSVGHWVVPVEVSRERRISVMTFHATPPVFDGAEDRNGYRNADELRLWTAYLDGDMGEPVAGPFVLAGDANADPERGEGQKPAIRALLGDPRLQNPQPRSPSHDAATVSWKATGPMRVDYVLPSAGLRVLGAGVLWPDPGDPFAAVTDAASRHRLVWVDLAVPD</sequence>
<keyword evidence="3" id="KW-1185">Reference proteome</keyword>
<name>A0ABS5HN30_9RHOB</name>
<dbReference type="InterPro" id="IPR036691">
    <property type="entry name" value="Endo/exonu/phosph_ase_sf"/>
</dbReference>
<gene>
    <name evidence="2" type="ORF">IT775_02540</name>
</gene>
<dbReference type="Pfam" id="PF03372">
    <property type="entry name" value="Exo_endo_phos"/>
    <property type="match status" value="1"/>
</dbReference>
<dbReference type="InterPro" id="IPR005135">
    <property type="entry name" value="Endo/exonuclease/phosphatase"/>
</dbReference>
<dbReference type="EMBL" id="JADMKU010000002">
    <property type="protein sequence ID" value="MBR9649998.1"/>
    <property type="molecule type" value="Genomic_DNA"/>
</dbReference>